<dbReference type="Proteomes" id="UP000027195">
    <property type="component" value="Unassembled WGS sequence"/>
</dbReference>
<proteinExistence type="predicted"/>
<evidence type="ECO:0000313" key="1">
    <source>
        <dbReference type="EMBL" id="KDQ19222.1"/>
    </source>
</evidence>
<dbReference type="InterPro" id="IPR032675">
    <property type="entry name" value="LRR_dom_sf"/>
</dbReference>
<dbReference type="OrthoDB" id="3016861at2759"/>
<dbReference type="InParanoid" id="A0A067N505"/>
<dbReference type="AlphaFoldDB" id="A0A067N505"/>
<dbReference type="EMBL" id="KL198019">
    <property type="protein sequence ID" value="KDQ19222.1"/>
    <property type="molecule type" value="Genomic_DNA"/>
</dbReference>
<accession>A0A067N505</accession>
<reference evidence="2" key="1">
    <citation type="journal article" date="2014" name="Proc. Natl. Acad. Sci. U.S.A.">
        <title>Extensive sampling of basidiomycete genomes demonstrates inadequacy of the white-rot/brown-rot paradigm for wood decay fungi.</title>
        <authorList>
            <person name="Riley R."/>
            <person name="Salamov A.A."/>
            <person name="Brown D.W."/>
            <person name="Nagy L.G."/>
            <person name="Floudas D."/>
            <person name="Held B.W."/>
            <person name="Levasseur A."/>
            <person name="Lombard V."/>
            <person name="Morin E."/>
            <person name="Otillar R."/>
            <person name="Lindquist E.A."/>
            <person name="Sun H."/>
            <person name="LaButti K.M."/>
            <person name="Schmutz J."/>
            <person name="Jabbour D."/>
            <person name="Luo H."/>
            <person name="Baker S.E."/>
            <person name="Pisabarro A.G."/>
            <person name="Walton J.D."/>
            <person name="Blanchette R.A."/>
            <person name="Henrissat B."/>
            <person name="Martin F."/>
            <person name="Cullen D."/>
            <person name="Hibbett D.S."/>
            <person name="Grigoriev I.V."/>
        </authorList>
    </citation>
    <scope>NUCLEOTIDE SEQUENCE [LARGE SCALE GENOMIC DNA]</scope>
    <source>
        <strain evidence="2">FD-172 SS1</strain>
    </source>
</reference>
<dbReference type="Gene3D" id="3.80.10.10">
    <property type="entry name" value="Ribonuclease Inhibitor"/>
    <property type="match status" value="1"/>
</dbReference>
<name>A0A067N505_BOTB1</name>
<protein>
    <submittedName>
        <fullName evidence="1">Uncharacterized protein</fullName>
    </submittedName>
</protein>
<dbReference type="SUPFAM" id="SSF52047">
    <property type="entry name" value="RNI-like"/>
    <property type="match status" value="1"/>
</dbReference>
<gene>
    <name evidence="1" type="ORF">BOTBODRAFT_433015</name>
</gene>
<dbReference type="HOGENOM" id="CLU_019609_0_0_1"/>
<sequence length="732" mass="80458">MEANPIAAIETPIYRLPNEIILDILIDIYGPATISSGDGSTKERIALNLSQTCRSWRNLIHNCSHFWVPISMPCQESEALDIAAQRFEYAGQRPLSINIYSIPDSTAPHSRRAIRLLQESVERWAWISIGTSLQFVDVLLQECDGFAATLQSFVIHPPIPTNHDNEIPLSLALNIPNTRLVSSRNGLHVELHYCIPSFTPSFGRAITHLSVEIPEGDSIYNIIDTLRSCPNLVDLSFTHYAPLKPIHFIKSIPLLRLTNLYIDICRADILPFFQLAILETFRFFSAEWSDLVVASVLKIMDQCRGLSTFRGGVTFYPRDLRLQPHPIQPSDNDAAISTAPIPSIVSSSIKEFELFQHTPTPAVRAFLLRLALPQAVSLSLTNIPLDAVHHLISGADQLEVVSLRSIHGISPCHPRFSLSALEALILANSLHVLSHLHVPNLEQLVLIGLGNEVSTGLLTELVSSSSPPLVKLVMRGIPVLDGDFVQALRGIPTLRNMSVRRCFGISDSSFYALATPSEDGQYILPALEKIDFAGCAITPGGALALLQSRNKMPPTGGAGGGAVPPCIKGHVEFGGVPSDTDRAALEVRHCNLFFPGQHDIEELRSILRLMGPSKIESLSLTPSGVATPFSMMQLICSYIEEVCRSSTIAGWEVQNFALRGPQDLATCFPTQFLHNRDKNLPDGSPASHLRAGILRNASTCDVRSPSRKLRLCKGNHPNRRDFLTICPYILSK</sequence>
<evidence type="ECO:0000313" key="2">
    <source>
        <dbReference type="Proteomes" id="UP000027195"/>
    </source>
</evidence>
<keyword evidence="2" id="KW-1185">Reference proteome</keyword>
<organism evidence="1 2">
    <name type="scientific">Botryobasidium botryosum (strain FD-172 SS1)</name>
    <dbReference type="NCBI Taxonomy" id="930990"/>
    <lineage>
        <taxon>Eukaryota</taxon>
        <taxon>Fungi</taxon>
        <taxon>Dikarya</taxon>
        <taxon>Basidiomycota</taxon>
        <taxon>Agaricomycotina</taxon>
        <taxon>Agaricomycetes</taxon>
        <taxon>Cantharellales</taxon>
        <taxon>Botryobasidiaceae</taxon>
        <taxon>Botryobasidium</taxon>
    </lineage>
</organism>